<dbReference type="PANTHER" id="PTHR33165">
    <property type="entry name" value="F-BOX DOMAIN CONTAINING PROTEIN-LIKE-RELATED"/>
    <property type="match status" value="1"/>
</dbReference>
<reference evidence="1" key="1">
    <citation type="submission" date="2015-06" db="UniProtKB">
        <authorList>
            <consortium name="EnsemblPlants"/>
        </authorList>
    </citation>
    <scope>IDENTIFICATION</scope>
</reference>
<dbReference type="EnsemblPlants" id="EMT17899">
    <property type="protein sequence ID" value="EMT17899"/>
    <property type="gene ID" value="F775_42546"/>
</dbReference>
<dbReference type="PANTHER" id="PTHR33165:SF35">
    <property type="entry name" value="DUF295 DOMAIN-CONTAINING PROTEIN"/>
    <property type="match status" value="1"/>
</dbReference>
<dbReference type="AlphaFoldDB" id="R7WEG2"/>
<evidence type="ECO:0000313" key="1">
    <source>
        <dbReference type="EnsemblPlants" id="EMT17899"/>
    </source>
</evidence>
<name>R7WEG2_AEGTA</name>
<proteinExistence type="predicted"/>
<evidence type="ECO:0008006" key="2">
    <source>
        <dbReference type="Google" id="ProtNLM"/>
    </source>
</evidence>
<protein>
    <recommendedName>
        <fullName evidence="2">DUF295 domain-containing protein</fullName>
    </recommendedName>
</protein>
<sequence>MADWSSLLLDLVHRIGHCLLDTSDVDDYMDMRAECHNWRSTMADPCSPGDGASDLPFRPRHWVILDEDYPKDDADGPRLFLNIRTGRYLRRRVPMLRDHVLVGAPDGLLVLRNRTRIRNMEPPFAIRVLLNPFTGFMLHFASPICECFDCRE</sequence>
<organism evidence="1">
    <name type="scientific">Aegilops tauschii</name>
    <name type="common">Tausch's goatgrass</name>
    <name type="synonym">Aegilops squarrosa</name>
    <dbReference type="NCBI Taxonomy" id="37682"/>
    <lineage>
        <taxon>Eukaryota</taxon>
        <taxon>Viridiplantae</taxon>
        <taxon>Streptophyta</taxon>
        <taxon>Embryophyta</taxon>
        <taxon>Tracheophyta</taxon>
        <taxon>Spermatophyta</taxon>
        <taxon>Magnoliopsida</taxon>
        <taxon>Liliopsida</taxon>
        <taxon>Poales</taxon>
        <taxon>Poaceae</taxon>
        <taxon>BOP clade</taxon>
        <taxon>Pooideae</taxon>
        <taxon>Triticodae</taxon>
        <taxon>Triticeae</taxon>
        <taxon>Triticinae</taxon>
        <taxon>Aegilops</taxon>
    </lineage>
</organism>
<dbReference type="ExpressionAtlas" id="R7WEG2">
    <property type="expression patterns" value="baseline"/>
</dbReference>
<accession>R7WEG2</accession>